<organism evidence="3 4">
    <name type="scientific">Asanoa siamensis</name>
    <dbReference type="NCBI Taxonomy" id="926357"/>
    <lineage>
        <taxon>Bacteria</taxon>
        <taxon>Bacillati</taxon>
        <taxon>Actinomycetota</taxon>
        <taxon>Actinomycetes</taxon>
        <taxon>Micromonosporales</taxon>
        <taxon>Micromonosporaceae</taxon>
        <taxon>Asanoa</taxon>
    </lineage>
</organism>
<dbReference type="InterPro" id="IPR005297">
    <property type="entry name" value="Lipoprotein_repeat"/>
</dbReference>
<accession>A0ABQ4CZ41</accession>
<keyword evidence="2" id="KW-0732">Signal</keyword>
<dbReference type="PANTHER" id="PTHR39335">
    <property type="entry name" value="BLL4220 PROTEIN"/>
    <property type="match status" value="1"/>
</dbReference>
<evidence type="ECO:0000256" key="1">
    <source>
        <dbReference type="SAM" id="MobiDB-lite"/>
    </source>
</evidence>
<feature type="signal peptide" evidence="2">
    <location>
        <begin position="1"/>
        <end position="28"/>
    </location>
</feature>
<feature type="chain" id="PRO_5045280850" evidence="2">
    <location>
        <begin position="29"/>
        <end position="174"/>
    </location>
</feature>
<evidence type="ECO:0000256" key="2">
    <source>
        <dbReference type="SAM" id="SignalP"/>
    </source>
</evidence>
<evidence type="ECO:0000313" key="4">
    <source>
        <dbReference type="Proteomes" id="UP000604117"/>
    </source>
</evidence>
<keyword evidence="3" id="KW-0449">Lipoprotein</keyword>
<dbReference type="Proteomes" id="UP000604117">
    <property type="component" value="Unassembled WGS sequence"/>
</dbReference>
<dbReference type="PANTHER" id="PTHR39335:SF1">
    <property type="entry name" value="BLL4220 PROTEIN"/>
    <property type="match status" value="1"/>
</dbReference>
<sequence length="174" mass="17480">MSGRSKGFWAKIGVGVAGAALVVAGATAATTAADVNDAKNAPPASVTVQTRNGPNGAYLTDGQGRSLYLFVADTGNTSTCNGACAAQWPPLVTQGAVVAGNGVDAGKLATSNRQDNTKQATYNNHPLYYFVADTSPGQTNGQGVNAFGALWWLVNPNGDAITSGGQSPAGGVTY</sequence>
<evidence type="ECO:0000313" key="3">
    <source>
        <dbReference type="EMBL" id="GIF76536.1"/>
    </source>
</evidence>
<feature type="region of interest" description="Disordered" evidence="1">
    <location>
        <begin position="37"/>
        <end position="56"/>
    </location>
</feature>
<name>A0ABQ4CZ41_9ACTN</name>
<dbReference type="RefSeq" id="WP_203717406.1">
    <property type="nucleotide sequence ID" value="NZ_BONE01000063.1"/>
</dbReference>
<dbReference type="Pfam" id="PF03640">
    <property type="entry name" value="Lipoprotein_15"/>
    <property type="match status" value="2"/>
</dbReference>
<gene>
    <name evidence="3" type="ORF">Asi02nite_60540</name>
</gene>
<reference evidence="3 4" key="1">
    <citation type="submission" date="2021-01" db="EMBL/GenBank/DDBJ databases">
        <title>Whole genome shotgun sequence of Asanoa siamensis NBRC 107932.</title>
        <authorList>
            <person name="Komaki H."/>
            <person name="Tamura T."/>
        </authorList>
    </citation>
    <scope>NUCLEOTIDE SEQUENCE [LARGE SCALE GENOMIC DNA]</scope>
    <source>
        <strain evidence="3 4">NBRC 107932</strain>
    </source>
</reference>
<protein>
    <submittedName>
        <fullName evidence="3">Lipoprotein</fullName>
    </submittedName>
</protein>
<keyword evidence="4" id="KW-1185">Reference proteome</keyword>
<dbReference type="EMBL" id="BONE01000063">
    <property type="protein sequence ID" value="GIF76536.1"/>
    <property type="molecule type" value="Genomic_DNA"/>
</dbReference>
<comment type="caution">
    <text evidence="3">The sequence shown here is derived from an EMBL/GenBank/DDBJ whole genome shotgun (WGS) entry which is preliminary data.</text>
</comment>
<proteinExistence type="predicted"/>